<keyword evidence="2" id="KW-0378">Hydrolase</keyword>
<dbReference type="PANTHER" id="PTHR43213:SF5">
    <property type="entry name" value="BIFUNCTIONAL DTTP_UTP PYROPHOSPHATASE_METHYLTRANSFERASE PROTEIN-RELATED"/>
    <property type="match status" value="1"/>
</dbReference>
<protein>
    <submittedName>
        <fullName evidence="4">dTTP/UTP pyrophosphatase</fullName>
    </submittedName>
</protein>
<dbReference type="SUPFAM" id="SSF52972">
    <property type="entry name" value="ITPase-like"/>
    <property type="match status" value="1"/>
</dbReference>
<comment type="caution">
    <text evidence="4">The sequence shown here is derived from an EMBL/GenBank/DDBJ whole genome shotgun (WGS) entry which is preliminary data.</text>
</comment>
<feature type="region of interest" description="Disordered" evidence="3">
    <location>
        <begin position="1"/>
        <end position="37"/>
    </location>
</feature>
<accession>A0A8H6RAD7</accession>
<dbReference type="Proteomes" id="UP000660729">
    <property type="component" value="Unassembled WGS sequence"/>
</dbReference>
<dbReference type="InterPro" id="IPR003697">
    <property type="entry name" value="Maf-like"/>
</dbReference>
<sequence length="263" mass="29162">MANEKTPLEPPPAYDGEKRPITPQRQPGPRPPLPLDLPALNMIRGKRVILASASPRRRQLLAQIGLTNLEIVPSTLPEDKDKNLPPFQYVLDTAEQKCRDVYTKTIDDTSKGEPTLVLAADTVVASHYGQILEKPRNEKHHFEVLKMLRDQNNGWHKVYTAVVAMAPLESLMDPGYAMETHVEETQVKFDQSVTDELIWAYVRTREGADKAGGYGIQGVGSILVEKIDGTFDNVVGLPLRATLQVIEKVVVDPAVPEEVESAL</sequence>
<proteinExistence type="inferred from homology"/>
<gene>
    <name evidence="4" type="ORF">HII31_10676</name>
</gene>
<name>A0A8H6RAD7_9PEZI</name>
<dbReference type="EMBL" id="JABCIY010000218">
    <property type="protein sequence ID" value="KAF7188004.1"/>
    <property type="molecule type" value="Genomic_DNA"/>
</dbReference>
<reference evidence="4" key="1">
    <citation type="submission" date="2020-04" db="EMBL/GenBank/DDBJ databases">
        <title>Draft genome resource of the tomato pathogen Pseudocercospora fuligena.</title>
        <authorList>
            <person name="Zaccaron A."/>
        </authorList>
    </citation>
    <scope>NUCLEOTIDE SEQUENCE</scope>
    <source>
        <strain evidence="4">PF001</strain>
    </source>
</reference>
<dbReference type="CDD" id="cd00555">
    <property type="entry name" value="Maf"/>
    <property type="match status" value="1"/>
</dbReference>
<evidence type="ECO:0000313" key="5">
    <source>
        <dbReference type="Proteomes" id="UP000660729"/>
    </source>
</evidence>
<dbReference type="InterPro" id="IPR029001">
    <property type="entry name" value="ITPase-like_fam"/>
</dbReference>
<evidence type="ECO:0000256" key="3">
    <source>
        <dbReference type="SAM" id="MobiDB-lite"/>
    </source>
</evidence>
<dbReference type="PANTHER" id="PTHR43213">
    <property type="entry name" value="BIFUNCTIONAL DTTP/UTP PYROPHOSPHATASE/METHYLTRANSFERASE PROTEIN-RELATED"/>
    <property type="match status" value="1"/>
</dbReference>
<dbReference type="Pfam" id="PF02545">
    <property type="entry name" value="Maf"/>
    <property type="match status" value="1"/>
</dbReference>
<dbReference type="OrthoDB" id="10267058at2759"/>
<evidence type="ECO:0000313" key="4">
    <source>
        <dbReference type="EMBL" id="KAF7188004.1"/>
    </source>
</evidence>
<evidence type="ECO:0000256" key="1">
    <source>
        <dbReference type="ARBA" id="ARBA00001968"/>
    </source>
</evidence>
<dbReference type="NCBIfam" id="TIGR00172">
    <property type="entry name" value="maf"/>
    <property type="match status" value="1"/>
</dbReference>
<dbReference type="HAMAP" id="MF_00528">
    <property type="entry name" value="Maf"/>
    <property type="match status" value="1"/>
</dbReference>
<dbReference type="AlphaFoldDB" id="A0A8H6RAD7"/>
<keyword evidence="5" id="KW-1185">Reference proteome</keyword>
<comment type="cofactor">
    <cofactor evidence="1">
        <name>a divalent metal cation</name>
        <dbReference type="ChEBI" id="CHEBI:60240"/>
    </cofactor>
</comment>
<dbReference type="Gene3D" id="3.90.950.10">
    <property type="match status" value="1"/>
</dbReference>
<evidence type="ECO:0000256" key="2">
    <source>
        <dbReference type="ARBA" id="ARBA00022801"/>
    </source>
</evidence>
<dbReference type="GO" id="GO:0047429">
    <property type="term" value="F:nucleoside triphosphate diphosphatase activity"/>
    <property type="evidence" value="ECO:0007669"/>
    <property type="project" value="InterPro"/>
</dbReference>
<organism evidence="4 5">
    <name type="scientific">Pseudocercospora fuligena</name>
    <dbReference type="NCBI Taxonomy" id="685502"/>
    <lineage>
        <taxon>Eukaryota</taxon>
        <taxon>Fungi</taxon>
        <taxon>Dikarya</taxon>
        <taxon>Ascomycota</taxon>
        <taxon>Pezizomycotina</taxon>
        <taxon>Dothideomycetes</taxon>
        <taxon>Dothideomycetidae</taxon>
        <taxon>Mycosphaerellales</taxon>
        <taxon>Mycosphaerellaceae</taxon>
        <taxon>Pseudocercospora</taxon>
    </lineage>
</organism>
<feature type="compositionally biased region" description="Pro residues" evidence="3">
    <location>
        <begin position="26"/>
        <end position="35"/>
    </location>
</feature>